<proteinExistence type="predicted"/>
<name>A0AC61MQV7_9FIRM</name>
<reference evidence="1 2" key="1">
    <citation type="journal article" date="2022" name="Int. J. Syst. Evol. Microbiol.">
        <title>Miniphocaeibacter halophilus sp. nov., an ammonium-tolerant acetate-producing bacterium isolated from a biogas system.</title>
        <authorList>
            <person name="Schnurer A."/>
            <person name="Singh A."/>
            <person name="Bi S."/>
            <person name="Qiao W."/>
            <person name="Westerholm M."/>
        </authorList>
    </citation>
    <scope>NUCLEOTIDE SEQUENCE [LARGE SCALE GENOMIC DNA]</scope>
    <source>
        <strain evidence="1 2">AMB_01</strain>
    </source>
</reference>
<dbReference type="EMBL" id="CP066744">
    <property type="protein sequence ID" value="QQK07319.1"/>
    <property type="molecule type" value="Genomic_DNA"/>
</dbReference>
<sequence length="145" mass="17188">MKKNNLIVSLIYLILGILILISTLFYTIKYESIIFGFAFIGAGLGGGIRYIYWTRGKNIKKYEERRELREIELEDERKEHLRNISGRYTYIIGLIIIFLSFITSTIVLMLDLIEGIEILWTYLIIYLIFQYIVGVIIFKRLDKKY</sequence>
<gene>
    <name evidence="1" type="ORF">JFY71_08330</name>
</gene>
<protein>
    <submittedName>
        <fullName evidence="1">Uncharacterized protein</fullName>
    </submittedName>
</protein>
<organism evidence="1 2">
    <name type="scientific">Miniphocaeibacter halophilus</name>
    <dbReference type="NCBI Taxonomy" id="2931922"/>
    <lineage>
        <taxon>Bacteria</taxon>
        <taxon>Bacillati</taxon>
        <taxon>Bacillota</taxon>
        <taxon>Tissierellia</taxon>
        <taxon>Tissierellales</taxon>
        <taxon>Peptoniphilaceae</taxon>
        <taxon>Miniphocaeibacter</taxon>
    </lineage>
</organism>
<accession>A0AC61MQV7</accession>
<evidence type="ECO:0000313" key="1">
    <source>
        <dbReference type="EMBL" id="QQK07319.1"/>
    </source>
</evidence>
<dbReference type="Proteomes" id="UP000595814">
    <property type="component" value="Chromosome"/>
</dbReference>
<keyword evidence="2" id="KW-1185">Reference proteome</keyword>
<evidence type="ECO:0000313" key="2">
    <source>
        <dbReference type="Proteomes" id="UP000595814"/>
    </source>
</evidence>